<dbReference type="AlphaFoldDB" id="A0AA38LCP9"/>
<dbReference type="EMBL" id="JAHRHJ020000004">
    <property type="protein sequence ID" value="KAH9320343.1"/>
    <property type="molecule type" value="Genomic_DNA"/>
</dbReference>
<keyword evidence="2" id="KW-1185">Reference proteome</keyword>
<gene>
    <name evidence="1" type="ORF">KI387_043939</name>
</gene>
<organism evidence="1 2">
    <name type="scientific">Taxus chinensis</name>
    <name type="common">Chinese yew</name>
    <name type="synonym">Taxus wallichiana var. chinensis</name>
    <dbReference type="NCBI Taxonomy" id="29808"/>
    <lineage>
        <taxon>Eukaryota</taxon>
        <taxon>Viridiplantae</taxon>
        <taxon>Streptophyta</taxon>
        <taxon>Embryophyta</taxon>
        <taxon>Tracheophyta</taxon>
        <taxon>Spermatophyta</taxon>
        <taxon>Pinopsida</taxon>
        <taxon>Pinidae</taxon>
        <taxon>Conifers II</taxon>
        <taxon>Cupressales</taxon>
        <taxon>Taxaceae</taxon>
        <taxon>Taxus</taxon>
    </lineage>
</organism>
<name>A0AA38LCP9_TAXCH</name>
<evidence type="ECO:0000313" key="1">
    <source>
        <dbReference type="EMBL" id="KAH9320343.1"/>
    </source>
</evidence>
<dbReference type="Gene3D" id="3.10.10.10">
    <property type="entry name" value="HIV Type 1 Reverse Transcriptase, subunit A, domain 1"/>
    <property type="match status" value="1"/>
</dbReference>
<reference evidence="1 2" key="1">
    <citation type="journal article" date="2021" name="Nat. Plants">
        <title>The Taxus genome provides insights into paclitaxel biosynthesis.</title>
        <authorList>
            <person name="Xiong X."/>
            <person name="Gou J."/>
            <person name="Liao Q."/>
            <person name="Li Y."/>
            <person name="Zhou Q."/>
            <person name="Bi G."/>
            <person name="Li C."/>
            <person name="Du R."/>
            <person name="Wang X."/>
            <person name="Sun T."/>
            <person name="Guo L."/>
            <person name="Liang H."/>
            <person name="Lu P."/>
            <person name="Wu Y."/>
            <person name="Zhang Z."/>
            <person name="Ro D.K."/>
            <person name="Shang Y."/>
            <person name="Huang S."/>
            <person name="Yan J."/>
        </authorList>
    </citation>
    <scope>NUCLEOTIDE SEQUENCE [LARGE SCALE GENOMIC DNA]</scope>
    <source>
        <strain evidence="1">Ta-2019</strain>
    </source>
</reference>
<comment type="caution">
    <text evidence="1">The sequence shown here is derived from an EMBL/GenBank/DDBJ whole genome shotgun (WGS) entry which is preliminary data.</text>
</comment>
<evidence type="ECO:0000313" key="2">
    <source>
        <dbReference type="Proteomes" id="UP000824469"/>
    </source>
</evidence>
<proteinExistence type="predicted"/>
<protein>
    <submittedName>
        <fullName evidence="1">Uncharacterized protein</fullName>
    </submittedName>
</protein>
<dbReference type="Proteomes" id="UP000824469">
    <property type="component" value="Unassembled WGS sequence"/>
</dbReference>
<sequence length="163" mass="19099">MDEDDDIIFLEHDSLEKYKGKMVYIIDEEEIEHLDMDHSHGTHEVLSSADVDARAYHEPMKTTKVIIGTKAEAKEVIIGDYWSESKVAKIIELLHDYEYSFPRGYHELKGVHISLGEMKIKLKEGVRPVRKWPYWMNPNLCEKLKEDIEKDLKSEIIRPLDES</sequence>
<accession>A0AA38LCP9</accession>